<keyword evidence="3" id="KW-1185">Reference proteome</keyword>
<name>A0ABU8CAN2_9GAMM</name>
<evidence type="ECO:0000313" key="2">
    <source>
        <dbReference type="EMBL" id="MEH8018902.1"/>
    </source>
</evidence>
<proteinExistence type="predicted"/>
<protein>
    <submittedName>
        <fullName evidence="2">Prepilin-type N-terminal cleavage/methylation domain-containing protein</fullName>
    </submittedName>
</protein>
<dbReference type="EMBL" id="JALAAR010000017">
    <property type="protein sequence ID" value="MEH8018902.1"/>
    <property type="molecule type" value="Genomic_DNA"/>
</dbReference>
<dbReference type="Pfam" id="PF07963">
    <property type="entry name" value="N_methyl"/>
    <property type="match status" value="1"/>
</dbReference>
<dbReference type="NCBIfam" id="TIGR02532">
    <property type="entry name" value="IV_pilin_GFxxxE"/>
    <property type="match status" value="1"/>
</dbReference>
<organism evidence="2 3">
    <name type="scientific">Rheinheimera muenzenbergensis</name>
    <dbReference type="NCBI Taxonomy" id="1193628"/>
    <lineage>
        <taxon>Bacteria</taxon>
        <taxon>Pseudomonadati</taxon>
        <taxon>Pseudomonadota</taxon>
        <taxon>Gammaproteobacteria</taxon>
        <taxon>Chromatiales</taxon>
        <taxon>Chromatiaceae</taxon>
        <taxon>Rheinheimera</taxon>
    </lineage>
</organism>
<accession>A0ABU8CAN2</accession>
<dbReference type="RefSeq" id="WP_335737299.1">
    <property type="nucleotide sequence ID" value="NZ_JALAAR010000017.1"/>
</dbReference>
<evidence type="ECO:0000256" key="1">
    <source>
        <dbReference type="SAM" id="Phobius"/>
    </source>
</evidence>
<evidence type="ECO:0000313" key="3">
    <source>
        <dbReference type="Proteomes" id="UP001375382"/>
    </source>
</evidence>
<keyword evidence="1" id="KW-0812">Transmembrane</keyword>
<reference evidence="2 3" key="1">
    <citation type="journal article" date="2023" name="Ecotoxicol. Environ. Saf.">
        <title>Mercury remediation potential of mercury-resistant strain Rheinheimera metallidurans sp. nov. isolated from a municipal waste dumping site.</title>
        <authorList>
            <person name="Yadav V."/>
            <person name="Manjhi A."/>
            <person name="Vadakedath N."/>
        </authorList>
    </citation>
    <scope>NUCLEOTIDE SEQUENCE [LARGE SCALE GENOMIC DNA]</scope>
    <source>
        <strain evidence="2 3">E-49</strain>
    </source>
</reference>
<dbReference type="InterPro" id="IPR012902">
    <property type="entry name" value="N_methyl_site"/>
</dbReference>
<gene>
    <name evidence="2" type="ORF">MN202_16790</name>
</gene>
<dbReference type="Proteomes" id="UP001375382">
    <property type="component" value="Unassembled WGS sequence"/>
</dbReference>
<sequence>MLKRSHGVTLIELIIGIVVLAISLSIITSVLGPLYVKSADPWHQVRAAELGHSLMNEILAKSFDENSNRSGSLLRCDEAGAQACTAQADFGADCLHGGSSCPGGPYEQRSQFDDVDDFDGLNVSGDQISNIFGNDPRMAEVYRSYSLQISVSYDNPLTKRVLIEVTTPTGAVIDFAALKGNW</sequence>
<keyword evidence="1" id="KW-1133">Transmembrane helix</keyword>
<comment type="caution">
    <text evidence="2">The sequence shown here is derived from an EMBL/GenBank/DDBJ whole genome shotgun (WGS) entry which is preliminary data.</text>
</comment>
<feature type="transmembrane region" description="Helical" evidence="1">
    <location>
        <begin position="13"/>
        <end position="36"/>
    </location>
</feature>
<keyword evidence="1" id="KW-0472">Membrane</keyword>